<organism evidence="1">
    <name type="scientific">marine sediment metagenome</name>
    <dbReference type="NCBI Taxonomy" id="412755"/>
    <lineage>
        <taxon>unclassified sequences</taxon>
        <taxon>metagenomes</taxon>
        <taxon>ecological metagenomes</taxon>
    </lineage>
</organism>
<feature type="non-terminal residue" evidence="1">
    <location>
        <position position="1"/>
    </location>
</feature>
<protein>
    <submittedName>
        <fullName evidence="1">Uncharacterized protein</fullName>
    </submittedName>
</protein>
<reference evidence="1" key="1">
    <citation type="journal article" date="2015" name="Nature">
        <title>Complex archaea that bridge the gap between prokaryotes and eukaryotes.</title>
        <authorList>
            <person name="Spang A."/>
            <person name="Saw J.H."/>
            <person name="Jorgensen S.L."/>
            <person name="Zaremba-Niedzwiedzka K."/>
            <person name="Martijn J."/>
            <person name="Lind A.E."/>
            <person name="van Eijk R."/>
            <person name="Schleper C."/>
            <person name="Guy L."/>
            <person name="Ettema T.J."/>
        </authorList>
    </citation>
    <scope>NUCLEOTIDE SEQUENCE</scope>
</reference>
<dbReference type="AlphaFoldDB" id="A0A0F9G861"/>
<name>A0A0F9G861_9ZZZZ</name>
<sequence>DMLPFTITNPMHSELYAYWQKQFEQEKE</sequence>
<gene>
    <name evidence="1" type="ORF">LCGC14_2215640</name>
</gene>
<dbReference type="EMBL" id="LAZR01029499">
    <property type="protein sequence ID" value="KKL59412.1"/>
    <property type="molecule type" value="Genomic_DNA"/>
</dbReference>
<accession>A0A0F9G861</accession>
<proteinExistence type="predicted"/>
<evidence type="ECO:0000313" key="1">
    <source>
        <dbReference type="EMBL" id="KKL59412.1"/>
    </source>
</evidence>
<comment type="caution">
    <text evidence="1">The sequence shown here is derived from an EMBL/GenBank/DDBJ whole genome shotgun (WGS) entry which is preliminary data.</text>
</comment>